<name>A0A7C9IUB0_9BACT</name>
<keyword evidence="4" id="KW-1185">Reference proteome</keyword>
<dbReference type="GO" id="GO:0016740">
    <property type="term" value="F:transferase activity"/>
    <property type="evidence" value="ECO:0007669"/>
    <property type="project" value="UniProtKB-KW"/>
</dbReference>
<evidence type="ECO:0000313" key="4">
    <source>
        <dbReference type="Proteomes" id="UP000482487"/>
    </source>
</evidence>
<proteinExistence type="predicted"/>
<dbReference type="EMBL" id="WVUD01000014">
    <property type="protein sequence ID" value="MYL83380.1"/>
    <property type="molecule type" value="Genomic_DNA"/>
</dbReference>
<feature type="chain" id="PRO_5029000542" evidence="1">
    <location>
        <begin position="21"/>
        <end position="560"/>
    </location>
</feature>
<evidence type="ECO:0000256" key="1">
    <source>
        <dbReference type="SAM" id="SignalP"/>
    </source>
</evidence>
<reference evidence="3 4" key="1">
    <citation type="submission" date="2020-01" db="EMBL/GenBank/DDBJ databases">
        <title>Genome sequence of Desulfovibrio aerotolerans DSM 16695(T).</title>
        <authorList>
            <person name="Karnachuk O."/>
            <person name="Avakyan M."/>
            <person name="Mardanov A."/>
            <person name="Kadnikov V."/>
            <person name="Ravin N."/>
        </authorList>
    </citation>
    <scope>NUCLEOTIDE SEQUENCE [LARGE SCALE GENOMIC DNA]</scope>
    <source>
        <strain evidence="3 4">DSM 16695</strain>
    </source>
</reference>
<accession>A0A7C9IUB0</accession>
<dbReference type="AlphaFoldDB" id="A0A7C9IUB0"/>
<dbReference type="Pfam" id="PF13524">
    <property type="entry name" value="Glyco_trans_1_2"/>
    <property type="match status" value="1"/>
</dbReference>
<dbReference type="Proteomes" id="UP000482487">
    <property type="component" value="Unassembled WGS sequence"/>
</dbReference>
<feature type="signal peptide" evidence="1">
    <location>
        <begin position="1"/>
        <end position="20"/>
    </location>
</feature>
<sequence>MATRIRTICLIHCSLAGAFAGLGLTVTSLDPPAGTASLPSLLADLPEPPDCVIHQEHLGKRFILTDIDAAPCPTIFWACDPHLNFFWQRHYACQFTATASTQPQLTQAFAASGAAHTAWITWHGHKRPFIPFARRRNTLAFVGRLTPNRRRRQWFADHLAAYGLVPSQAAYGEAMAAVYDDARLAPNECIAGEVNQRLFEAAGSGCLPLSERTPEGVAELFVPDREALYYDDVLELDGQLAFAAAHPGVIEKMAQAAHAAVGQRHLAEHRAAALLALAGQAANAPGSPATGPDAAAATALTLFALFRSDQMALPQAAVWERLAGAPITPAVAAAMLRLAGQTGQRPALAHLAGLCLGRPELAGDVQTAAAACLACCRLNDLEGARRAYAAYVGAAGKTRAARLDTHYDYLVFFAAALEGKGHGGAPGMVFDPDQHVPENAVECLQAAKLLRPDALEADRRLAAVLRRRPGTQAERVGLLSTLSLYRRNDWSLGLELGLTNLHAFRREPGIEEAIIAAEAAAAQGQLDRFSRRLAQADPAGRLRAALLQHGIHVPDPGIIP</sequence>
<comment type="caution">
    <text evidence="3">The sequence shown here is derived from an EMBL/GenBank/DDBJ whole genome shotgun (WGS) entry which is preliminary data.</text>
</comment>
<dbReference type="OrthoDB" id="5464538at2"/>
<organism evidence="3 4">
    <name type="scientific">Solidesulfovibrio aerotolerans</name>
    <dbReference type="NCBI Taxonomy" id="295255"/>
    <lineage>
        <taxon>Bacteria</taxon>
        <taxon>Pseudomonadati</taxon>
        <taxon>Thermodesulfobacteriota</taxon>
        <taxon>Desulfovibrionia</taxon>
        <taxon>Desulfovibrionales</taxon>
        <taxon>Desulfovibrionaceae</taxon>
        <taxon>Solidesulfovibrio</taxon>
    </lineage>
</organism>
<feature type="domain" description="Spore protein YkvP/CgeB glycosyl transferase-like" evidence="2">
    <location>
        <begin position="153"/>
        <end position="276"/>
    </location>
</feature>
<evidence type="ECO:0000259" key="2">
    <source>
        <dbReference type="Pfam" id="PF13524"/>
    </source>
</evidence>
<protein>
    <submittedName>
        <fullName evidence="3">Glycosyltransferase</fullName>
    </submittedName>
</protein>
<dbReference type="InterPro" id="IPR055259">
    <property type="entry name" value="YkvP/CgeB_Glyco_trans-like"/>
</dbReference>
<gene>
    <name evidence="3" type="ORF">GTA51_09605</name>
</gene>
<evidence type="ECO:0000313" key="3">
    <source>
        <dbReference type="EMBL" id="MYL83380.1"/>
    </source>
</evidence>
<keyword evidence="3" id="KW-0808">Transferase</keyword>
<keyword evidence="1" id="KW-0732">Signal</keyword>